<dbReference type="InterPro" id="IPR020449">
    <property type="entry name" value="Tscrpt_reg_AraC-type_HTH"/>
</dbReference>
<dbReference type="GO" id="GO:0000160">
    <property type="term" value="P:phosphorelay signal transduction system"/>
    <property type="evidence" value="ECO:0007669"/>
    <property type="project" value="InterPro"/>
</dbReference>
<gene>
    <name evidence="9" type="ORF">FYJ57_11140</name>
</gene>
<dbReference type="SUPFAM" id="SSF52172">
    <property type="entry name" value="CheY-like"/>
    <property type="match status" value="1"/>
</dbReference>
<dbReference type="PROSITE" id="PS01124">
    <property type="entry name" value="HTH_ARAC_FAMILY_2"/>
    <property type="match status" value="1"/>
</dbReference>
<dbReference type="PRINTS" id="PR00032">
    <property type="entry name" value="HTHARAC"/>
</dbReference>
<evidence type="ECO:0000259" key="8">
    <source>
        <dbReference type="PROSITE" id="PS50110"/>
    </source>
</evidence>
<keyword evidence="2" id="KW-0805">Transcription regulation</keyword>
<dbReference type="PANTHER" id="PTHR43280">
    <property type="entry name" value="ARAC-FAMILY TRANSCRIPTIONAL REGULATOR"/>
    <property type="match status" value="1"/>
</dbReference>
<dbReference type="Gene3D" id="3.40.50.2300">
    <property type="match status" value="1"/>
</dbReference>
<dbReference type="SUPFAM" id="SSF46689">
    <property type="entry name" value="Homeodomain-like"/>
    <property type="match status" value="1"/>
</dbReference>
<dbReference type="InterPro" id="IPR018062">
    <property type="entry name" value="HTH_AraC-typ_CS"/>
</dbReference>
<evidence type="ECO:0000256" key="5">
    <source>
        <dbReference type="ARBA" id="ARBA00024867"/>
    </source>
</evidence>
<dbReference type="Pfam" id="PF00072">
    <property type="entry name" value="Response_reg"/>
    <property type="match status" value="1"/>
</dbReference>
<dbReference type="EMBL" id="VUMS01000021">
    <property type="protein sequence ID" value="MST67259.1"/>
    <property type="molecule type" value="Genomic_DNA"/>
</dbReference>
<feature type="domain" description="HTH araC/xylS-type" evidence="7">
    <location>
        <begin position="146"/>
        <end position="245"/>
    </location>
</feature>
<accession>A0A7X2P4A4</accession>
<evidence type="ECO:0000259" key="7">
    <source>
        <dbReference type="PROSITE" id="PS01124"/>
    </source>
</evidence>
<protein>
    <recommendedName>
        <fullName evidence="1">Stage 0 sporulation protein A homolog</fullName>
    </recommendedName>
</protein>
<keyword evidence="6" id="KW-0597">Phosphoprotein</keyword>
<evidence type="ECO:0000256" key="2">
    <source>
        <dbReference type="ARBA" id="ARBA00023015"/>
    </source>
</evidence>
<feature type="modified residue" description="4-aspartylphosphate" evidence="6">
    <location>
        <position position="56"/>
    </location>
</feature>
<evidence type="ECO:0000313" key="10">
    <source>
        <dbReference type="Proteomes" id="UP000440513"/>
    </source>
</evidence>
<dbReference type="GO" id="GO:0043565">
    <property type="term" value="F:sequence-specific DNA binding"/>
    <property type="evidence" value="ECO:0007669"/>
    <property type="project" value="InterPro"/>
</dbReference>
<dbReference type="CDD" id="cd17536">
    <property type="entry name" value="REC_YesN-like"/>
    <property type="match status" value="1"/>
</dbReference>
<dbReference type="Proteomes" id="UP000440513">
    <property type="component" value="Unassembled WGS sequence"/>
</dbReference>
<dbReference type="InterPro" id="IPR009057">
    <property type="entry name" value="Homeodomain-like_sf"/>
</dbReference>
<dbReference type="PANTHER" id="PTHR43280:SF10">
    <property type="entry name" value="REGULATORY PROTEIN POCR"/>
    <property type="match status" value="1"/>
</dbReference>
<evidence type="ECO:0000313" key="9">
    <source>
        <dbReference type="EMBL" id="MST67259.1"/>
    </source>
</evidence>
<keyword evidence="3" id="KW-0238">DNA-binding</keyword>
<keyword evidence="4" id="KW-0804">Transcription</keyword>
<name>A0A7X2P4A4_9FIRM</name>
<evidence type="ECO:0000256" key="6">
    <source>
        <dbReference type="PROSITE-ProRule" id="PRU00169"/>
    </source>
</evidence>
<evidence type="ECO:0000256" key="1">
    <source>
        <dbReference type="ARBA" id="ARBA00018672"/>
    </source>
</evidence>
<dbReference type="SMART" id="SM00342">
    <property type="entry name" value="HTH_ARAC"/>
    <property type="match status" value="1"/>
</dbReference>
<sequence length="245" mass="29242">MMYRILIVEDDRTNRLFYEKLPVWQQEGFVIGGQAENGKRALEQMETEQFDAFFVDVMMPVMNGLEFLQELKNRGITAPRIIVSNYNEFSYVRQGMKLGAMDYLLKPVTEEELQECLRTVREELESEREQNVEEQIFLACGADVHSGFVQKLMQYFQEHTDLNQKEISDAFLLSKDYFGKLFKRQMHENFNQFVLKYKMEYAKYLLEHTDDRIYEIGEKLGYKTTDYFSKLFKEYTGQTPVQYRK</sequence>
<dbReference type="SMART" id="SM00448">
    <property type="entry name" value="REC"/>
    <property type="match status" value="1"/>
</dbReference>
<keyword evidence="10" id="KW-1185">Reference proteome</keyword>
<dbReference type="PROSITE" id="PS50110">
    <property type="entry name" value="RESPONSE_REGULATORY"/>
    <property type="match status" value="1"/>
</dbReference>
<dbReference type="InterPro" id="IPR011006">
    <property type="entry name" value="CheY-like_superfamily"/>
</dbReference>
<dbReference type="InterPro" id="IPR001789">
    <property type="entry name" value="Sig_transdc_resp-reg_receiver"/>
</dbReference>
<organism evidence="9 10">
    <name type="scientific">Oliverpabstia intestinalis</name>
    <dbReference type="NCBI Taxonomy" id="2606633"/>
    <lineage>
        <taxon>Bacteria</taxon>
        <taxon>Bacillati</taxon>
        <taxon>Bacillota</taxon>
        <taxon>Clostridia</taxon>
        <taxon>Lachnospirales</taxon>
        <taxon>Lachnospiraceae</taxon>
        <taxon>Oliverpabstia</taxon>
    </lineage>
</organism>
<dbReference type="InterPro" id="IPR018060">
    <property type="entry name" value="HTH_AraC"/>
</dbReference>
<proteinExistence type="predicted"/>
<feature type="domain" description="Response regulatory" evidence="8">
    <location>
        <begin position="4"/>
        <end position="121"/>
    </location>
</feature>
<dbReference type="GO" id="GO:0003700">
    <property type="term" value="F:DNA-binding transcription factor activity"/>
    <property type="evidence" value="ECO:0007669"/>
    <property type="project" value="InterPro"/>
</dbReference>
<evidence type="ECO:0000256" key="4">
    <source>
        <dbReference type="ARBA" id="ARBA00023163"/>
    </source>
</evidence>
<dbReference type="PROSITE" id="PS00041">
    <property type="entry name" value="HTH_ARAC_FAMILY_1"/>
    <property type="match status" value="1"/>
</dbReference>
<reference evidence="9 10" key="1">
    <citation type="submission" date="2019-08" db="EMBL/GenBank/DDBJ databases">
        <title>In-depth cultivation of the pig gut microbiome towards novel bacterial diversity and tailored functional studies.</title>
        <authorList>
            <person name="Wylensek D."/>
            <person name="Hitch T.C.A."/>
            <person name="Clavel T."/>
        </authorList>
    </citation>
    <scope>NUCLEOTIDE SEQUENCE [LARGE SCALE GENOMIC DNA]</scope>
    <source>
        <strain evidence="9 10">BSM-380-WT-5A</strain>
    </source>
</reference>
<comment type="caution">
    <text evidence="9">The sequence shown here is derived from an EMBL/GenBank/DDBJ whole genome shotgun (WGS) entry which is preliminary data.</text>
</comment>
<comment type="function">
    <text evidence="5">May play the central regulatory role in sporulation. It may be an element of the effector pathway responsible for the activation of sporulation genes in response to nutritional stress. Spo0A may act in concert with spo0H (a sigma factor) to control the expression of some genes that are critical to the sporulation process.</text>
</comment>
<dbReference type="Gene3D" id="1.10.10.60">
    <property type="entry name" value="Homeodomain-like"/>
    <property type="match status" value="2"/>
</dbReference>
<evidence type="ECO:0000256" key="3">
    <source>
        <dbReference type="ARBA" id="ARBA00023125"/>
    </source>
</evidence>
<dbReference type="Pfam" id="PF12833">
    <property type="entry name" value="HTH_18"/>
    <property type="match status" value="1"/>
</dbReference>
<dbReference type="AlphaFoldDB" id="A0A7X2P4A4"/>